<dbReference type="SUPFAM" id="SSF48452">
    <property type="entry name" value="TPR-like"/>
    <property type="match status" value="2"/>
</dbReference>
<organism evidence="3 4">
    <name type="scientific">Roseospira goensis</name>
    <dbReference type="NCBI Taxonomy" id="391922"/>
    <lineage>
        <taxon>Bacteria</taxon>
        <taxon>Pseudomonadati</taxon>
        <taxon>Pseudomonadota</taxon>
        <taxon>Alphaproteobacteria</taxon>
        <taxon>Rhodospirillales</taxon>
        <taxon>Rhodospirillaceae</taxon>
        <taxon>Roseospira</taxon>
    </lineage>
</organism>
<gene>
    <name evidence="3" type="ORF">GGD88_001710</name>
</gene>
<reference evidence="3 4" key="1">
    <citation type="submission" date="2020-08" db="EMBL/GenBank/DDBJ databases">
        <title>Genome sequencing of Purple Non-Sulfur Bacteria from various extreme environments.</title>
        <authorList>
            <person name="Mayer M."/>
        </authorList>
    </citation>
    <scope>NUCLEOTIDE SEQUENCE [LARGE SCALE GENOMIC DNA]</scope>
    <source>
        <strain evidence="3 4">JA135</strain>
    </source>
</reference>
<dbReference type="PANTHER" id="PTHR45586">
    <property type="entry name" value="TPR REPEAT-CONTAINING PROTEIN PA4667"/>
    <property type="match status" value="1"/>
</dbReference>
<evidence type="ECO:0000256" key="2">
    <source>
        <dbReference type="ARBA" id="ARBA00022803"/>
    </source>
</evidence>
<name>A0A7W6S0I9_9PROT</name>
<dbReference type="InterPro" id="IPR011990">
    <property type="entry name" value="TPR-like_helical_dom_sf"/>
</dbReference>
<keyword evidence="2" id="KW-0802">TPR repeat</keyword>
<evidence type="ECO:0000313" key="3">
    <source>
        <dbReference type="EMBL" id="MBB4285987.1"/>
    </source>
</evidence>
<dbReference type="Gene3D" id="1.25.40.10">
    <property type="entry name" value="Tetratricopeptide repeat domain"/>
    <property type="match status" value="3"/>
</dbReference>
<accession>A0A7W6S0I9</accession>
<dbReference type="PANTHER" id="PTHR45586:SF1">
    <property type="entry name" value="LIPOPOLYSACCHARIDE ASSEMBLY PROTEIN B"/>
    <property type="match status" value="1"/>
</dbReference>
<dbReference type="RefSeq" id="WP_184434139.1">
    <property type="nucleotide sequence ID" value="NZ_JACIGI010000011.1"/>
</dbReference>
<dbReference type="InterPro" id="IPR051012">
    <property type="entry name" value="CellSynth/LPSAsmb/PSIAsmb"/>
</dbReference>
<keyword evidence="1" id="KW-0677">Repeat</keyword>
<sequence>MKLHVVFVFLLVSLITAAALLLVPGEDDLGQMYFRDKQYAEAEAALEAQLAEGNWTSFVVTPLVKLHLQAGDVDAAIAVMERYTDRRPRDVAALERLATYYRYAQRYTDFRLTLERVRAIDSTPPLLRTLSALYNRAGRLDAQVDAMAELVARGWATKQEALGLSYIQVALGRFDAAVETLDRLARLSPRAVNADVTNLRVFALAAGGDTAVAARTARAWIAGGGTLKTAMQHAIYLEQFGRPDLALDVLARFDALAGVSPDLLSQVARLLRATGAPEAARLRLTRLYDQGRLEPWMVETLMDLALTTGHLDQALSILAGAAPPALIPDWMVASLIEKALLDGRPAFLERLLAHLDAADLEPVPLLAARLMHAVGRPAMARQWAMTAHAHWRDLSGDQQLALASLLGAIGDDAASLAMFRQVAAQPSPPPDVWPGLSWAYVRQGRVAEGLADFRQRGAATGADPDMTLGWLVLAVNAGRTDVVADWVQSDAFGRLDVATLERIRTLGGEAGSWRLHLAAGERLVAVRDSPEDRAELTVAMAMAAVTRPDLAALRPFILARPDTAAGLAALADPAPRLAATLARTLGVAVPAPAARGLSPEAREAVAAAEAAVLGDPSAAAEAAAAVLGGLRPLLPNAEPALAAAYASAVVVATRADQPPAVVARRTAERRVAADDPARAEQWLATLARLGGLETAAPRLERLARREPDRWLYPYLEILAELGRSEEITRFLLAELERPDLSTEQREARLYALLDKGDPAAAGSRLRDMAVRQGPPWSDIYAEQLRRSGQTQALARFWRARAARPDLGAPERAQLAYKLLEIGDKAAAEPLFRRLAEGAPPTADAVSNLLYLWGPRPRADELAWLEQRARAAGADDLGGWLAHLVDRGAAGRALALLDDRPDALADPAVLDVAVRAAERDGDGMALRRFLALSLDPSQPVALDADALLGHARIALWRGLPRLAQAGFQTVLNRRPNDAEALAGLGKAAYAAEDWRAAQAALGQVMRGGGADWESTLYYADVLRRSGGERAARAYDARALAALDRVEDGDSLAIQRTRAMLLARLGRTEEAERLYTRLIALHPGDVTLRTAYANSLLDRGEIARAEAVLDGPRLRTSQVAR</sequence>
<proteinExistence type="predicted"/>
<keyword evidence="4" id="KW-1185">Reference proteome</keyword>
<dbReference type="Pfam" id="PF14559">
    <property type="entry name" value="TPR_19"/>
    <property type="match status" value="1"/>
</dbReference>
<protein>
    <submittedName>
        <fullName evidence="3">Tetratricopeptide (TPR) repeat protein</fullName>
    </submittedName>
</protein>
<dbReference type="AlphaFoldDB" id="A0A7W6S0I9"/>
<dbReference type="Pfam" id="PF13432">
    <property type="entry name" value="TPR_16"/>
    <property type="match status" value="1"/>
</dbReference>
<comment type="caution">
    <text evidence="3">The sequence shown here is derived from an EMBL/GenBank/DDBJ whole genome shotgun (WGS) entry which is preliminary data.</text>
</comment>
<dbReference type="Proteomes" id="UP000555728">
    <property type="component" value="Unassembled WGS sequence"/>
</dbReference>
<evidence type="ECO:0000256" key="1">
    <source>
        <dbReference type="ARBA" id="ARBA00022737"/>
    </source>
</evidence>
<evidence type="ECO:0000313" key="4">
    <source>
        <dbReference type="Proteomes" id="UP000555728"/>
    </source>
</evidence>
<dbReference type="EMBL" id="JACIGI010000011">
    <property type="protein sequence ID" value="MBB4285987.1"/>
    <property type="molecule type" value="Genomic_DNA"/>
</dbReference>